<feature type="compositionally biased region" description="Basic and acidic residues" evidence="1">
    <location>
        <begin position="110"/>
        <end position="119"/>
    </location>
</feature>
<protein>
    <submittedName>
        <fullName evidence="2">Uncharacterized protein</fullName>
    </submittedName>
</protein>
<feature type="region of interest" description="Disordered" evidence="1">
    <location>
        <begin position="341"/>
        <end position="364"/>
    </location>
</feature>
<dbReference type="EMBL" id="CP089275">
    <property type="protein sequence ID" value="USP75875.1"/>
    <property type="molecule type" value="Genomic_DNA"/>
</dbReference>
<feature type="region of interest" description="Disordered" evidence="1">
    <location>
        <begin position="83"/>
        <end position="126"/>
    </location>
</feature>
<gene>
    <name evidence="2" type="ORF">yc1106_03149</name>
</gene>
<feature type="compositionally biased region" description="Basic residues" evidence="1">
    <location>
        <begin position="1"/>
        <end position="13"/>
    </location>
</feature>
<feature type="region of interest" description="Disordered" evidence="1">
    <location>
        <begin position="503"/>
        <end position="529"/>
    </location>
</feature>
<keyword evidence="3" id="KW-1185">Reference proteome</keyword>
<dbReference type="AlphaFoldDB" id="A0A9Q8Z666"/>
<evidence type="ECO:0000256" key="1">
    <source>
        <dbReference type="SAM" id="MobiDB-lite"/>
    </source>
</evidence>
<sequence>MKSFRSKASRFFRHSPSSDEKTAITEHSEPVFSAGIDMDTDPVLTDIDPAVDAAIDATLRASVHAKSKKLNWLFGTEADKVEKSLPEPRFRFTPPNSPELSENDTSGHPPADEFDHLPEYDDSDDEITALPQLPSLTLHQNRASGSSTLARAIERNDPDVPSPLSPRLRRKDNILGSSNGSERPPTPPSQVEAKSVESPTYSLFPDTSQNHGNGSTYSLFHNTVRDSVHGSTVGLLNEYNRKETPQFLSATPEPSRTKGGFTGLARLKKSYANLKSKSPHFFNKEHVPSPPPPPPPPQISVDIDMGTLFGPTKDVAVSKPAKKKVTKPLTKSVTKAAIKPSLKSPSTPLLTRPSTAAASKTAPQVRTLGISRPQPLPSSPSLFNHPNFSVPTVIPARPHTAVSTAPSRPLRPQSLGHDTVSFMQDPASRMHLVRQLNDDGTVVTRVQREPMHTIESRLGLPTGFAPPRRDSQVLASPLAAQVPEHTSLRESSGVDIPFRYSQYEEGHGKGKERASVESKGKGKQSVSVAVEEDAASIYSQEQKSSTEDKKERASDVDKVECACACGATNCGGSSIAVASTTAASTVVVEEEGDDTPPIERYSAEQEGIWVLEKKVSREEGGGMVFRHASGAFHYVPNV</sequence>
<feature type="compositionally biased region" description="Basic and acidic residues" evidence="1">
    <location>
        <begin position="503"/>
        <end position="520"/>
    </location>
</feature>
<reference evidence="2" key="1">
    <citation type="submission" date="2021-12" db="EMBL/GenBank/DDBJ databases">
        <title>Curvularia clavata genome.</title>
        <authorList>
            <person name="Cao Y."/>
        </authorList>
    </citation>
    <scope>NUCLEOTIDE SEQUENCE</scope>
    <source>
        <strain evidence="2">Yc1106</strain>
    </source>
</reference>
<evidence type="ECO:0000313" key="3">
    <source>
        <dbReference type="Proteomes" id="UP001056012"/>
    </source>
</evidence>
<proteinExistence type="predicted"/>
<feature type="compositionally biased region" description="Polar residues" evidence="1">
    <location>
        <begin position="197"/>
        <end position="218"/>
    </location>
</feature>
<feature type="compositionally biased region" description="Basic and acidic residues" evidence="1">
    <location>
        <begin position="16"/>
        <end position="29"/>
    </location>
</feature>
<name>A0A9Q8Z666_CURCL</name>
<feature type="region of interest" description="Disordered" evidence="1">
    <location>
        <begin position="1"/>
        <end position="39"/>
    </location>
</feature>
<dbReference type="Proteomes" id="UP001056012">
    <property type="component" value="Chromosome 2"/>
</dbReference>
<evidence type="ECO:0000313" key="2">
    <source>
        <dbReference type="EMBL" id="USP75875.1"/>
    </source>
</evidence>
<dbReference type="VEuPathDB" id="FungiDB:yc1106_03149"/>
<dbReference type="OrthoDB" id="3785477at2759"/>
<feature type="compositionally biased region" description="Polar residues" evidence="1">
    <location>
        <begin position="343"/>
        <end position="364"/>
    </location>
</feature>
<organism evidence="2 3">
    <name type="scientific">Curvularia clavata</name>
    <dbReference type="NCBI Taxonomy" id="95742"/>
    <lineage>
        <taxon>Eukaryota</taxon>
        <taxon>Fungi</taxon>
        <taxon>Dikarya</taxon>
        <taxon>Ascomycota</taxon>
        <taxon>Pezizomycotina</taxon>
        <taxon>Dothideomycetes</taxon>
        <taxon>Pleosporomycetidae</taxon>
        <taxon>Pleosporales</taxon>
        <taxon>Pleosporineae</taxon>
        <taxon>Pleosporaceae</taxon>
        <taxon>Curvularia</taxon>
    </lineage>
</organism>
<feature type="region of interest" description="Disordered" evidence="1">
    <location>
        <begin position="149"/>
        <end position="218"/>
    </location>
</feature>
<accession>A0A9Q8Z666</accession>